<gene>
    <name evidence="1" type="ordered locus">KQS_01735</name>
</gene>
<reference evidence="1 2" key="1">
    <citation type="journal article" date="2012" name="J. Bacteriol.">
        <title>Complete Genome Sequence of Flavobacterium indicum GPSTA100-9T, Isolated from Warm Spring Water.</title>
        <authorList>
            <person name="Barbier P."/>
            <person name="Houel A."/>
            <person name="Loux V."/>
            <person name="Poulain J."/>
            <person name="Bernardet J.F."/>
            <person name="Touchon M."/>
            <person name="Duchaud E."/>
        </authorList>
    </citation>
    <scope>NUCLEOTIDE SEQUENCE [LARGE SCALE GENOMIC DNA]</scope>
    <source>
        <strain evidence="2">DSM 17447 / CIP 109464 / GPTSA100-9</strain>
    </source>
</reference>
<keyword evidence="2" id="KW-1185">Reference proteome</keyword>
<proteinExistence type="predicted"/>
<dbReference type="AlphaFoldDB" id="H8XQ45"/>
<dbReference type="Proteomes" id="UP000007599">
    <property type="component" value="Chromosome I"/>
</dbReference>
<accession>H8XQ45</accession>
<protein>
    <submittedName>
        <fullName evidence="1">Uncharacterized protein</fullName>
    </submittedName>
</protein>
<dbReference type="HOGENOM" id="CLU_1530353_0_0_10"/>
<dbReference type="KEGG" id="fin:KQS_01735"/>
<reference evidence="2" key="2">
    <citation type="submission" date="2012-03" db="EMBL/GenBank/DDBJ databases">
        <title>Complete genome sequence of Flavobacterium indicum GPTSA100-9T, isolated from warm spring water.</title>
        <authorList>
            <person name="Barbier P."/>
            <person name="Houel A."/>
            <person name="Loux V."/>
            <person name="Poulain J."/>
            <person name="Bernardet J.-F."/>
            <person name="Touchon M."/>
            <person name="Duchaud E."/>
        </authorList>
    </citation>
    <scope>NUCLEOTIDE SEQUENCE [LARGE SCALE GENOMIC DNA]</scope>
    <source>
        <strain evidence="2">DSM 17447 / CIP 109464 / GPTSA100-9</strain>
    </source>
</reference>
<dbReference type="EMBL" id="HE774682">
    <property type="protein sequence ID" value="CCG52339.1"/>
    <property type="molecule type" value="Genomic_DNA"/>
</dbReference>
<evidence type="ECO:0000313" key="2">
    <source>
        <dbReference type="Proteomes" id="UP000007599"/>
    </source>
</evidence>
<sequence length="175" mass="21343">MFFSENKIRDINFFLPLKNRILIEKLKLDNVDVLEDKDIYAYTSVENIAKYDAIEKFVANDWKNKTLNHQDFIFILPNETKEFEYIYETVKTYDSAYKEYNLSEGKKYKFQIIYKIDKEEIFKKCTEELKLLIQANNFNLYDKEILSNYINYTFNEKKGLLSSIKKRKRYWYTNE</sequence>
<organism evidence="1 2">
    <name type="scientific">Flavobacterium indicum (strain DSM 17447 / CIP 109464 / GPTSA100-9)</name>
    <dbReference type="NCBI Taxonomy" id="1094466"/>
    <lineage>
        <taxon>Bacteria</taxon>
        <taxon>Pseudomonadati</taxon>
        <taxon>Bacteroidota</taxon>
        <taxon>Flavobacteriia</taxon>
        <taxon>Flavobacteriales</taxon>
        <taxon>Flavobacteriaceae</taxon>
        <taxon>Flavobacterium</taxon>
    </lineage>
</organism>
<evidence type="ECO:0000313" key="1">
    <source>
        <dbReference type="EMBL" id="CCG52339.1"/>
    </source>
</evidence>
<dbReference type="STRING" id="1094466.KQS_01735"/>
<dbReference type="PATRIC" id="fig|1094466.5.peg.341"/>
<name>H8XQ45_FLAIG</name>